<reference evidence="1 2" key="1">
    <citation type="journal article" date="2013" name="Genome Biol.">
        <title>The genome sequence of the most widely cultivated cacao type and its use to identify candidate genes regulating pod color.</title>
        <authorList>
            <person name="Motamayor J.C."/>
            <person name="Mockaitis K."/>
            <person name="Schmutz J."/>
            <person name="Haiminen N."/>
            <person name="Iii D.L."/>
            <person name="Cornejo O."/>
            <person name="Findley S.D."/>
            <person name="Zheng P."/>
            <person name="Utro F."/>
            <person name="Royaert S."/>
            <person name="Saski C."/>
            <person name="Jenkins J."/>
            <person name="Podicheti R."/>
            <person name="Zhao M."/>
            <person name="Scheffler B.E."/>
            <person name="Stack J.C."/>
            <person name="Feltus F.A."/>
            <person name="Mustiga G.M."/>
            <person name="Amores F."/>
            <person name="Phillips W."/>
            <person name="Marelli J.P."/>
            <person name="May G.D."/>
            <person name="Shapiro H."/>
            <person name="Ma J."/>
            <person name="Bustamante C.D."/>
            <person name="Schnell R.J."/>
            <person name="Main D."/>
            <person name="Gilbert D."/>
            <person name="Parida L."/>
            <person name="Kuhn D.N."/>
        </authorList>
    </citation>
    <scope>NUCLEOTIDE SEQUENCE [LARGE SCALE GENOMIC DNA]</scope>
    <source>
        <strain evidence="2">cv. Matina 1-6</strain>
    </source>
</reference>
<dbReference type="EMBL" id="CM001882">
    <property type="protein sequence ID" value="EOY02904.1"/>
    <property type="molecule type" value="Genomic_DNA"/>
</dbReference>
<accession>A0A061EKS2</accession>
<dbReference type="Proteomes" id="UP000026915">
    <property type="component" value="Chromosome 4"/>
</dbReference>
<keyword evidence="2" id="KW-1185">Reference proteome</keyword>
<dbReference type="HOGENOM" id="CLU_1350988_0_0_1"/>
<evidence type="ECO:0000313" key="2">
    <source>
        <dbReference type="Proteomes" id="UP000026915"/>
    </source>
</evidence>
<gene>
    <name evidence="1" type="ORF">TCM_017301</name>
</gene>
<organism evidence="1 2">
    <name type="scientific">Theobroma cacao</name>
    <name type="common">Cacao</name>
    <name type="synonym">Cocoa</name>
    <dbReference type="NCBI Taxonomy" id="3641"/>
    <lineage>
        <taxon>Eukaryota</taxon>
        <taxon>Viridiplantae</taxon>
        <taxon>Streptophyta</taxon>
        <taxon>Embryophyta</taxon>
        <taxon>Tracheophyta</taxon>
        <taxon>Spermatophyta</taxon>
        <taxon>Magnoliopsida</taxon>
        <taxon>eudicotyledons</taxon>
        <taxon>Gunneridae</taxon>
        <taxon>Pentapetalae</taxon>
        <taxon>rosids</taxon>
        <taxon>malvids</taxon>
        <taxon>Malvales</taxon>
        <taxon>Malvaceae</taxon>
        <taxon>Byttnerioideae</taxon>
        <taxon>Theobroma</taxon>
    </lineage>
</organism>
<proteinExistence type="predicted"/>
<sequence length="203" mass="23615">MIQALMEEHGEDGFMYNVEYDQDGHLTHLFLAHPTSIALTKSYLNIFITDCTYKTNRYSQIPNYIKNTWLPYKEKFITAWIKKYTHFGNRVTSSAKGAHANLKKYRQVSISDLHIVKDKICQAIENQFQEIKAKLSSERIRVPHEFLIPSFKNVVTCVSICALEELSKQYKLAYSDSLLLWVLLKWSSQLKLIIKKKTSTLFG</sequence>
<dbReference type="PANTHER" id="PTHR47718">
    <property type="entry name" value="OS01G0519700 PROTEIN"/>
    <property type="match status" value="1"/>
</dbReference>
<name>A0A061EKS2_THECC</name>
<evidence type="ECO:0000313" key="1">
    <source>
        <dbReference type="EMBL" id="EOY02904.1"/>
    </source>
</evidence>
<dbReference type="Gramene" id="EOY02904">
    <property type="protein sequence ID" value="EOY02904"/>
    <property type="gene ID" value="TCM_017301"/>
</dbReference>
<dbReference type="PANTHER" id="PTHR47718:SF3">
    <property type="entry name" value="PROTEIN FAR1-RELATED SEQUENCE 5-LIKE"/>
    <property type="match status" value="1"/>
</dbReference>
<dbReference type="AlphaFoldDB" id="A0A061EKS2"/>
<dbReference type="InParanoid" id="A0A061EKS2"/>
<dbReference type="eggNOG" id="ENOG502QQB8">
    <property type="taxonomic scope" value="Eukaryota"/>
</dbReference>
<protein>
    <submittedName>
        <fullName evidence="1">Uncharacterized protein</fullName>
    </submittedName>
</protein>